<dbReference type="AlphaFoldDB" id="A0A918CAK0"/>
<protein>
    <submittedName>
        <fullName evidence="3">Peptidoglycan-binding protein</fullName>
    </submittedName>
</protein>
<dbReference type="GO" id="GO:0015679">
    <property type="term" value="P:plasma membrane copper ion transport"/>
    <property type="evidence" value="ECO:0007669"/>
    <property type="project" value="TreeGrafter"/>
</dbReference>
<keyword evidence="4" id="KW-1185">Reference proteome</keyword>
<dbReference type="Gene3D" id="2.40.420.20">
    <property type="match status" value="1"/>
</dbReference>
<evidence type="ECO:0000256" key="1">
    <source>
        <dbReference type="ARBA" id="ARBA00022448"/>
    </source>
</evidence>
<dbReference type="InterPro" id="IPR036366">
    <property type="entry name" value="PGBDSf"/>
</dbReference>
<evidence type="ECO:0000313" key="4">
    <source>
        <dbReference type="Proteomes" id="UP000610303"/>
    </source>
</evidence>
<dbReference type="GO" id="GO:0060003">
    <property type="term" value="P:copper ion export"/>
    <property type="evidence" value="ECO:0007669"/>
    <property type="project" value="TreeGrafter"/>
</dbReference>
<dbReference type="InterPro" id="IPR051909">
    <property type="entry name" value="MFP_Cation_Efflux"/>
</dbReference>
<reference evidence="3" key="2">
    <citation type="submission" date="2020-09" db="EMBL/GenBank/DDBJ databases">
        <authorList>
            <person name="Sun Q."/>
            <person name="Ohkuma M."/>
        </authorList>
    </citation>
    <scope>NUCLEOTIDE SEQUENCE</scope>
    <source>
        <strain evidence="3">JCM 3346</strain>
    </source>
</reference>
<evidence type="ECO:0000313" key="3">
    <source>
        <dbReference type="EMBL" id="GGR12868.1"/>
    </source>
</evidence>
<dbReference type="SUPFAM" id="SSF47090">
    <property type="entry name" value="PGBD-like"/>
    <property type="match status" value="1"/>
</dbReference>
<evidence type="ECO:0000259" key="2">
    <source>
        <dbReference type="Pfam" id="PF01471"/>
    </source>
</evidence>
<dbReference type="Gene3D" id="1.10.101.10">
    <property type="entry name" value="PGBD-like superfamily/PGBD"/>
    <property type="match status" value="1"/>
</dbReference>
<comment type="caution">
    <text evidence="3">The sequence shown here is derived from an EMBL/GenBank/DDBJ whole genome shotgun (WGS) entry which is preliminary data.</text>
</comment>
<dbReference type="InterPro" id="IPR002477">
    <property type="entry name" value="Peptidoglycan-bd-like"/>
</dbReference>
<gene>
    <name evidence="3" type="ORF">GCM10010196_01770</name>
</gene>
<name>A0A918CAK0_AGRME</name>
<proteinExistence type="predicted"/>
<dbReference type="InterPro" id="IPR036365">
    <property type="entry name" value="PGBD-like_sf"/>
</dbReference>
<dbReference type="Proteomes" id="UP000610303">
    <property type="component" value="Unassembled WGS sequence"/>
</dbReference>
<organism evidence="3 4">
    <name type="scientific">Agromyces mediolanus</name>
    <name type="common">Corynebacterium mediolanum</name>
    <dbReference type="NCBI Taxonomy" id="41986"/>
    <lineage>
        <taxon>Bacteria</taxon>
        <taxon>Bacillati</taxon>
        <taxon>Actinomycetota</taxon>
        <taxon>Actinomycetes</taxon>
        <taxon>Micrococcales</taxon>
        <taxon>Microbacteriaceae</taxon>
        <taxon>Agromyces</taxon>
    </lineage>
</organism>
<reference evidence="3" key="1">
    <citation type="journal article" date="2014" name="Int. J. Syst. Evol. Microbiol.">
        <title>Complete genome sequence of Corynebacterium casei LMG S-19264T (=DSM 44701T), isolated from a smear-ripened cheese.</title>
        <authorList>
            <consortium name="US DOE Joint Genome Institute (JGI-PGF)"/>
            <person name="Walter F."/>
            <person name="Albersmeier A."/>
            <person name="Kalinowski J."/>
            <person name="Ruckert C."/>
        </authorList>
    </citation>
    <scope>NUCLEOTIDE SEQUENCE</scope>
    <source>
        <strain evidence="3">JCM 3346</strain>
    </source>
</reference>
<dbReference type="EMBL" id="BMRJ01000001">
    <property type="protein sequence ID" value="GGR12868.1"/>
    <property type="molecule type" value="Genomic_DNA"/>
</dbReference>
<dbReference type="GO" id="GO:0030313">
    <property type="term" value="C:cell envelope"/>
    <property type="evidence" value="ECO:0007669"/>
    <property type="project" value="TreeGrafter"/>
</dbReference>
<feature type="domain" description="Peptidoglycan binding-like" evidence="2">
    <location>
        <begin position="122"/>
        <end position="167"/>
    </location>
</feature>
<dbReference type="PANTHER" id="PTHR30097">
    <property type="entry name" value="CATION EFFLUX SYSTEM PROTEIN CUSB"/>
    <property type="match status" value="1"/>
</dbReference>
<sequence length="350" mass="35773">MRRRWLLPVAGVAAAAVVAAGIWMLRPDPQAEADAGADAPAPESAEVTVGDLVETARVTGELGYGGSRKLASTLPGTVTSLPKVGDVIGRGGVLLRVDDTPVVLFQGALPAWRAFGEGMSDGADVRQLEENLAALGFFDREPDEEFTWRTASAIEDWQESLGLEETGSIELGRVVFSDSDVRVRALEASVGGPSGGSALEVTGTAREVALDLDPTLSSTAPVGGTVELRLPGGATTTATVQSVGSPVQRDDGMGGSAMKLPVRLSLDDPAAAAEFGEVKVTATFSHVLASEVMLVPVTALLAVPGGGSAVDVVTAKGLKRVEVELGSFASGMVEVVSGELEAGDRVAVSA</sequence>
<dbReference type="RefSeq" id="WP_189083433.1">
    <property type="nucleotide sequence ID" value="NZ_BMRJ01000001.1"/>
</dbReference>
<accession>A0A918CAK0</accession>
<dbReference type="Pfam" id="PF01471">
    <property type="entry name" value="PG_binding_1"/>
    <property type="match status" value="1"/>
</dbReference>
<dbReference type="PANTHER" id="PTHR30097:SF4">
    <property type="entry name" value="SLR6042 PROTEIN"/>
    <property type="match status" value="1"/>
</dbReference>
<keyword evidence="1" id="KW-0813">Transport</keyword>